<reference evidence="1" key="1">
    <citation type="submission" date="2015-12" db="EMBL/GenBank/DDBJ databases">
        <title>Gene expression during late stages of embryo sac development: a critical building block for successful pollen-pistil interactions.</title>
        <authorList>
            <person name="Liu Y."/>
            <person name="Joly V."/>
            <person name="Sabar M."/>
            <person name="Matton D.P."/>
        </authorList>
    </citation>
    <scope>NUCLEOTIDE SEQUENCE</scope>
</reference>
<organism evidence="1">
    <name type="scientific">Solanum chacoense</name>
    <name type="common">Chaco potato</name>
    <dbReference type="NCBI Taxonomy" id="4108"/>
    <lineage>
        <taxon>Eukaryota</taxon>
        <taxon>Viridiplantae</taxon>
        <taxon>Streptophyta</taxon>
        <taxon>Embryophyta</taxon>
        <taxon>Tracheophyta</taxon>
        <taxon>Spermatophyta</taxon>
        <taxon>Magnoliopsida</taxon>
        <taxon>eudicotyledons</taxon>
        <taxon>Gunneridae</taxon>
        <taxon>Pentapetalae</taxon>
        <taxon>asterids</taxon>
        <taxon>lamiids</taxon>
        <taxon>Solanales</taxon>
        <taxon>Solanaceae</taxon>
        <taxon>Solanoideae</taxon>
        <taxon>Solaneae</taxon>
        <taxon>Solanum</taxon>
    </lineage>
</organism>
<evidence type="ECO:0000313" key="1">
    <source>
        <dbReference type="EMBL" id="JAP16144.1"/>
    </source>
</evidence>
<sequence>MAIIQMRKSIVGELCKLLYATGLGGVSDFSIPNIIHRFVGAVWMSKILSVISLFLRDILNFEIIFSAKFPIKYFKVLFHPLFVKALHYHTCPLLIYPSQSHRQIFESSVVTYQFFHVRLVNIFWKTSSLKMTSQLKIRKTSFANDIPHLLCLLSTFTPHLL</sequence>
<dbReference type="EMBL" id="GEDG01024219">
    <property type="protein sequence ID" value="JAP16144.1"/>
    <property type="molecule type" value="Transcribed_RNA"/>
</dbReference>
<proteinExistence type="predicted"/>
<accession>A0A0V0H8H9</accession>
<dbReference type="AlphaFoldDB" id="A0A0V0H8H9"/>
<name>A0A0V0H8H9_SOLCH</name>
<protein>
    <submittedName>
        <fullName evidence="1">Putative ovule protein</fullName>
    </submittedName>
</protein>